<keyword evidence="5 11" id="KW-0863">Zinc-finger</keyword>
<evidence type="ECO:0000256" key="10">
    <source>
        <dbReference type="ARBA" id="ARBA00023242"/>
    </source>
</evidence>
<keyword evidence="8" id="KW-0238">DNA-binding</keyword>
<dbReference type="PANTHER" id="PTHR16515">
    <property type="entry name" value="PR DOMAIN ZINC FINGER PROTEIN"/>
    <property type="match status" value="1"/>
</dbReference>
<feature type="domain" description="C2H2-type" evidence="14">
    <location>
        <begin position="900"/>
        <end position="927"/>
    </location>
</feature>
<evidence type="ECO:0000256" key="3">
    <source>
        <dbReference type="ARBA" id="ARBA00022723"/>
    </source>
</evidence>
<keyword evidence="12" id="KW-0175">Coiled coil</keyword>
<evidence type="ECO:0000256" key="7">
    <source>
        <dbReference type="ARBA" id="ARBA00023015"/>
    </source>
</evidence>
<name>A0A6P8EWS9_CLUHA</name>
<feature type="compositionally biased region" description="Polar residues" evidence="13">
    <location>
        <begin position="75"/>
        <end position="96"/>
    </location>
</feature>
<evidence type="ECO:0000256" key="5">
    <source>
        <dbReference type="ARBA" id="ARBA00022771"/>
    </source>
</evidence>
<feature type="compositionally biased region" description="Basic and acidic residues" evidence="13">
    <location>
        <begin position="113"/>
        <end position="130"/>
    </location>
</feature>
<dbReference type="FunFam" id="3.30.160.60:FF:002343">
    <property type="entry name" value="Zinc finger protein 33A"/>
    <property type="match status" value="1"/>
</dbReference>
<dbReference type="PROSITE" id="PS00028">
    <property type="entry name" value="ZINC_FINGER_C2H2_1"/>
    <property type="match status" value="8"/>
</dbReference>
<evidence type="ECO:0000256" key="8">
    <source>
        <dbReference type="ARBA" id="ARBA00023125"/>
    </source>
</evidence>
<feature type="region of interest" description="Disordered" evidence="13">
    <location>
        <begin position="645"/>
        <end position="678"/>
    </location>
</feature>
<feature type="domain" description="C2H2-type" evidence="14">
    <location>
        <begin position="461"/>
        <end position="488"/>
    </location>
</feature>
<comment type="similarity">
    <text evidence="2">Belongs to the krueppel C2H2-type zinc-finger protein family.</text>
</comment>
<dbReference type="FunFam" id="3.30.160.60:FF:001158">
    <property type="entry name" value="zinc finger protein 22"/>
    <property type="match status" value="1"/>
</dbReference>
<protein>
    <submittedName>
        <fullName evidence="16">Uncharacterized protein LOC105894020</fullName>
    </submittedName>
</protein>
<feature type="compositionally biased region" description="Low complexity" evidence="13">
    <location>
        <begin position="832"/>
        <end position="841"/>
    </location>
</feature>
<evidence type="ECO:0000256" key="4">
    <source>
        <dbReference type="ARBA" id="ARBA00022737"/>
    </source>
</evidence>
<dbReference type="GeneID" id="105894020"/>
<evidence type="ECO:0000256" key="1">
    <source>
        <dbReference type="ARBA" id="ARBA00004123"/>
    </source>
</evidence>
<dbReference type="Pfam" id="PF00096">
    <property type="entry name" value="zf-C2H2"/>
    <property type="match status" value="7"/>
</dbReference>
<dbReference type="FunFam" id="3.30.160.60:FF:001450">
    <property type="entry name" value="zinc finger protein 774"/>
    <property type="match status" value="1"/>
</dbReference>
<dbReference type="Proteomes" id="UP000515152">
    <property type="component" value="Chromosome 23"/>
</dbReference>
<dbReference type="RefSeq" id="XP_031416556.1">
    <property type="nucleotide sequence ID" value="XM_031560696.2"/>
</dbReference>
<feature type="coiled-coil region" evidence="12">
    <location>
        <begin position="577"/>
        <end position="615"/>
    </location>
</feature>
<feature type="domain" description="C2H2-type" evidence="14">
    <location>
        <begin position="928"/>
        <end position="955"/>
    </location>
</feature>
<keyword evidence="6" id="KW-0862">Zinc</keyword>
<evidence type="ECO:0000256" key="6">
    <source>
        <dbReference type="ARBA" id="ARBA00022833"/>
    </source>
</evidence>
<feature type="domain" description="C2H2-type" evidence="14">
    <location>
        <begin position="489"/>
        <end position="516"/>
    </location>
</feature>
<dbReference type="FunFam" id="3.30.160.60:FF:000204">
    <property type="entry name" value="Zinc finger protein 331"/>
    <property type="match status" value="1"/>
</dbReference>
<keyword evidence="7" id="KW-0805">Transcription regulation</keyword>
<evidence type="ECO:0000313" key="16">
    <source>
        <dbReference type="RefSeq" id="XP_031416556.1"/>
    </source>
</evidence>
<dbReference type="OrthoDB" id="654211at2759"/>
<keyword evidence="9" id="KW-0804">Transcription</keyword>
<evidence type="ECO:0000256" key="2">
    <source>
        <dbReference type="ARBA" id="ARBA00006991"/>
    </source>
</evidence>
<keyword evidence="4" id="KW-0677">Repeat</keyword>
<gene>
    <name evidence="16" type="primary">LOC105894020</name>
</gene>
<feature type="domain" description="C2H2-type" evidence="14">
    <location>
        <begin position="405"/>
        <end position="432"/>
    </location>
</feature>
<comment type="subcellular location">
    <subcellularLocation>
        <location evidence="1">Nucleus</location>
    </subcellularLocation>
</comment>
<dbReference type="FunFam" id="3.30.160.60:FF:000557">
    <property type="entry name" value="zinc finger and SCAN domain-containing protein 29"/>
    <property type="match status" value="1"/>
</dbReference>
<dbReference type="AlphaFoldDB" id="A0A6P8EWS9"/>
<feature type="region of interest" description="Disordered" evidence="13">
    <location>
        <begin position="812"/>
        <end position="842"/>
    </location>
</feature>
<evidence type="ECO:0000259" key="14">
    <source>
        <dbReference type="PROSITE" id="PS50157"/>
    </source>
</evidence>
<feature type="compositionally biased region" description="Basic and acidic residues" evidence="13">
    <location>
        <begin position="44"/>
        <end position="59"/>
    </location>
</feature>
<feature type="domain" description="C2H2-type" evidence="14">
    <location>
        <begin position="433"/>
        <end position="460"/>
    </location>
</feature>
<keyword evidence="3" id="KW-0479">Metal-binding</keyword>
<dbReference type="InterPro" id="IPR036236">
    <property type="entry name" value="Znf_C2H2_sf"/>
</dbReference>
<dbReference type="GO" id="GO:0008270">
    <property type="term" value="F:zinc ion binding"/>
    <property type="evidence" value="ECO:0007669"/>
    <property type="project" value="UniProtKB-KW"/>
</dbReference>
<dbReference type="Gene3D" id="3.30.160.60">
    <property type="entry name" value="Classic Zinc Finger"/>
    <property type="match status" value="7"/>
</dbReference>
<sequence length="968" mass="107625">MSTTMEGNQLYSRTSKIDRLNERVSKLLTVAVNEVLELVRETVSEYQEKTSRTQRENERLRKRLRNSLESDREPGQQSQLSPSLHCSSPVEQQQQDCEPVQTPAAGRASGLPEDEKPTKANMRKWERESEGEGEGEGELNAVDEQKRSPQIFIDEAGQTHTPDAFMELVNLKHASQASVDCDVRVGLVIPEDGETCSNDSALTMATRSLYVDSETNTMPTCPETMPSCAIQISQIRTLWQNRKSTGLGSAKGPASHREVTQNGFHSMAASNPSHQNRTSDFHIKTEPPASRSITTHAPDNSFALSVGLNSLHSHISSHTHPIDMNNLKTPAALPTSPGPHQEALENDFDLMADLSSTHPQPSTSQAHSGLHFTYSDQLRQQASGADVWLADSPRLSQRPSPSESYVCVVCGETYGSLVDLRVHERSHPGGKQHVCTLCGRSFSGSGDLNKHLRVHTGEKPYDCGYCGKSFRRADHLRTHRRVHTGEKPYVCGICGQRFSVSSTLQKHKLTHTGEKPCECQLCGKKFRLSSQLKRHELTHNLRHISVRVSKIDRLNARVSKLLTAAVGEVLDLVRETVSEYHEKTSRTQRENERLRQRLRDALGSLESEREAVRRAQLASVLECAIIQEQQEQQQQVCDAVRTSTVRQEPECPPDAVEIPAGDDDQREQTGGEPEEEQKLTAEALTECALRVRLLFTDHDRTLTSEEAPPVDETVNLHAVDSIKSDADPMPVSPVTMTTTMTCIPSPSNQTSSDIHTIAPERIKTEPPSPKSSTSLQEAPLSSFCFTDDLSSVRPQPAASRTLNSTAGPYGLLFVPPTQQSHSLPHPHPHPQQPSSHSLGRRLGLGLGFGRVQRLANNNRRHRQGGLRHDEPHTCGVCGKTFSRLGNLRIHERCHTGEKPYACSQCGRCFSQAGDLKKHRRVHTGEKPYYCAQCGKNFSRGENLRRHQKIHVGERVHLQQAWADLRPQC</sequence>
<dbReference type="InterPro" id="IPR050331">
    <property type="entry name" value="Zinc_finger"/>
</dbReference>
<dbReference type="GO" id="GO:0010468">
    <property type="term" value="P:regulation of gene expression"/>
    <property type="evidence" value="ECO:0007669"/>
    <property type="project" value="TreeGrafter"/>
</dbReference>
<keyword evidence="10" id="KW-0539">Nucleus</keyword>
<evidence type="ECO:0000256" key="12">
    <source>
        <dbReference type="SAM" id="Coils"/>
    </source>
</evidence>
<evidence type="ECO:0000256" key="11">
    <source>
        <dbReference type="PROSITE-ProRule" id="PRU00042"/>
    </source>
</evidence>
<dbReference type="FunFam" id="3.30.160.60:FF:001498">
    <property type="entry name" value="Zinc finger protein 404"/>
    <property type="match status" value="1"/>
</dbReference>
<feature type="domain" description="C2H2-type" evidence="14">
    <location>
        <begin position="517"/>
        <end position="544"/>
    </location>
</feature>
<dbReference type="Pfam" id="PF13912">
    <property type="entry name" value="zf-C2H2_6"/>
    <property type="match status" value="1"/>
</dbReference>
<evidence type="ECO:0000313" key="15">
    <source>
        <dbReference type="Proteomes" id="UP000515152"/>
    </source>
</evidence>
<dbReference type="GO" id="GO:0005634">
    <property type="term" value="C:nucleus"/>
    <property type="evidence" value="ECO:0007669"/>
    <property type="project" value="UniProtKB-SubCell"/>
</dbReference>
<feature type="domain" description="C2H2-type" evidence="14">
    <location>
        <begin position="872"/>
        <end position="899"/>
    </location>
</feature>
<accession>A0A6P8EWS9</accession>
<evidence type="ECO:0000256" key="13">
    <source>
        <dbReference type="SAM" id="MobiDB-lite"/>
    </source>
</evidence>
<dbReference type="InterPro" id="IPR013087">
    <property type="entry name" value="Znf_C2H2_type"/>
</dbReference>
<keyword evidence="15" id="KW-1185">Reference proteome</keyword>
<dbReference type="SMART" id="SM00355">
    <property type="entry name" value="ZnF_C2H2"/>
    <property type="match status" value="8"/>
</dbReference>
<organism evidence="15 16">
    <name type="scientific">Clupea harengus</name>
    <name type="common">Atlantic herring</name>
    <dbReference type="NCBI Taxonomy" id="7950"/>
    <lineage>
        <taxon>Eukaryota</taxon>
        <taxon>Metazoa</taxon>
        <taxon>Chordata</taxon>
        <taxon>Craniata</taxon>
        <taxon>Vertebrata</taxon>
        <taxon>Euteleostomi</taxon>
        <taxon>Actinopterygii</taxon>
        <taxon>Neopterygii</taxon>
        <taxon>Teleostei</taxon>
        <taxon>Clupei</taxon>
        <taxon>Clupeiformes</taxon>
        <taxon>Clupeoidei</taxon>
        <taxon>Clupeidae</taxon>
        <taxon>Clupea</taxon>
    </lineage>
</organism>
<reference evidence="16" key="1">
    <citation type="submission" date="2025-08" db="UniProtKB">
        <authorList>
            <consortium name="RefSeq"/>
        </authorList>
    </citation>
    <scope>IDENTIFICATION</scope>
</reference>
<feature type="region of interest" description="Disordered" evidence="13">
    <location>
        <begin position="44"/>
        <end position="146"/>
    </location>
</feature>
<evidence type="ECO:0000256" key="9">
    <source>
        <dbReference type="ARBA" id="ARBA00023163"/>
    </source>
</evidence>
<dbReference type="KEGG" id="char:105894020"/>
<dbReference type="SUPFAM" id="SSF57667">
    <property type="entry name" value="beta-beta-alpha zinc fingers"/>
    <property type="match status" value="5"/>
</dbReference>
<dbReference type="FunFam" id="3.30.160.60:FF:000012">
    <property type="entry name" value="RB-associated KRAB zinc finger protein-like"/>
    <property type="match status" value="1"/>
</dbReference>
<dbReference type="PROSITE" id="PS50157">
    <property type="entry name" value="ZINC_FINGER_C2H2_2"/>
    <property type="match status" value="8"/>
</dbReference>
<proteinExistence type="inferred from homology"/>
<dbReference type="PANTHER" id="PTHR16515:SF49">
    <property type="entry name" value="GASTRULA ZINC FINGER PROTEIN XLCGF49.1-LIKE-RELATED"/>
    <property type="match status" value="1"/>
</dbReference>
<dbReference type="GO" id="GO:0003677">
    <property type="term" value="F:DNA binding"/>
    <property type="evidence" value="ECO:0007669"/>
    <property type="project" value="UniProtKB-KW"/>
</dbReference>